<dbReference type="Gene3D" id="3.30.200.20">
    <property type="entry name" value="Phosphorylase Kinase, domain 1"/>
    <property type="match status" value="1"/>
</dbReference>
<dbReference type="AlphaFoldDB" id="A0A4R8WG88"/>
<feature type="domain" description="Protein kinase" evidence="1">
    <location>
        <begin position="49"/>
        <end position="138"/>
    </location>
</feature>
<dbReference type="OrthoDB" id="9762169at2"/>
<dbReference type="GO" id="GO:0005524">
    <property type="term" value="F:ATP binding"/>
    <property type="evidence" value="ECO:0007669"/>
    <property type="project" value="InterPro"/>
</dbReference>
<dbReference type="GO" id="GO:0004672">
    <property type="term" value="F:protein kinase activity"/>
    <property type="evidence" value="ECO:0007669"/>
    <property type="project" value="InterPro"/>
</dbReference>
<organism evidence="2 3">
    <name type="scientific">Cryobacterium adonitolivorans</name>
    <dbReference type="NCBI Taxonomy" id="1259189"/>
    <lineage>
        <taxon>Bacteria</taxon>
        <taxon>Bacillati</taxon>
        <taxon>Actinomycetota</taxon>
        <taxon>Actinomycetes</taxon>
        <taxon>Micrococcales</taxon>
        <taxon>Microbacteriaceae</taxon>
        <taxon>Cryobacterium</taxon>
    </lineage>
</organism>
<dbReference type="Proteomes" id="UP000297907">
    <property type="component" value="Unassembled WGS sequence"/>
</dbReference>
<evidence type="ECO:0000313" key="2">
    <source>
        <dbReference type="EMBL" id="TFC06984.1"/>
    </source>
</evidence>
<gene>
    <name evidence="2" type="ORF">E3O42_00970</name>
</gene>
<dbReference type="SUPFAM" id="SSF56112">
    <property type="entry name" value="Protein kinase-like (PK-like)"/>
    <property type="match status" value="1"/>
</dbReference>
<dbReference type="InterPro" id="IPR011009">
    <property type="entry name" value="Kinase-like_dom_sf"/>
</dbReference>
<comment type="caution">
    <text evidence="2">The sequence shown here is derived from an EMBL/GenBank/DDBJ whole genome shotgun (WGS) entry which is preliminary data.</text>
</comment>
<keyword evidence="3" id="KW-1185">Reference proteome</keyword>
<evidence type="ECO:0000259" key="1">
    <source>
        <dbReference type="PROSITE" id="PS50011"/>
    </source>
</evidence>
<dbReference type="PROSITE" id="PS50011">
    <property type="entry name" value="PROTEIN_KINASE_DOM"/>
    <property type="match status" value="1"/>
</dbReference>
<name>A0A4R8WG88_9MICO</name>
<reference evidence="2 3" key="1">
    <citation type="submission" date="2019-03" db="EMBL/GenBank/DDBJ databases">
        <title>Genomics of glacier-inhabiting Cryobacterium strains.</title>
        <authorList>
            <person name="Liu Q."/>
            <person name="Xin Y.-H."/>
        </authorList>
    </citation>
    <scope>NUCLEOTIDE SEQUENCE [LARGE SCALE GENOMIC DNA]</scope>
    <source>
        <strain evidence="2 3">RHLS22-1</strain>
    </source>
</reference>
<dbReference type="EMBL" id="SOFL01000002">
    <property type="protein sequence ID" value="TFC06984.1"/>
    <property type="molecule type" value="Genomic_DNA"/>
</dbReference>
<evidence type="ECO:0000313" key="3">
    <source>
        <dbReference type="Proteomes" id="UP000297907"/>
    </source>
</evidence>
<dbReference type="InterPro" id="IPR000719">
    <property type="entry name" value="Prot_kinase_dom"/>
</dbReference>
<sequence>MWTCGLNDVAIALDPGTISSIYRDSRGDIVTTFGPDGDDANAGILRGRYRLRKVIGRGGLGSVYRARDQSLGRKVAVQIFDTTATSKDDIHLQENEVNALASLTHHSLVTLFDAGVDRSDPDRPHIYFRGLLCWPTVR</sequence>
<accession>A0A4R8WG88</accession>
<proteinExistence type="predicted"/>
<protein>
    <recommendedName>
        <fullName evidence="1">Protein kinase domain-containing protein</fullName>
    </recommendedName>
</protein>